<sequence>MTGEDFCLNFKDNSTSITWPPQGNHRHPWWCTISITTIVLSSVINNAFLMFRLISYYGLYCKILGLSCLAETENSSAKYAVRTVIFLLFCIQLLPVTWLCLLVYSEYLNLDGNRKGMRERQKLLFTTVAFKMFFTVTEDIPQLFLQILFLYRALTGLEEGMDNALSLTAILGITMSCLNGAWSSRFGIEDKPSRVAAALVTTVTLFSRVGVITIRSGFVLYILVPALMLYELTNWNIKNTDMDVPDIFRKEQADIDITHGDNAENDVTNNRSSFIERLRDYSWRCIDGLLFDGTSVRGVFVTIMYLFISLFMLMVDKEKFHIYQWFSIMLSINLFAIFNYTPIEANMNKR</sequence>
<dbReference type="AlphaFoldDB" id="A0AAV2RWE0"/>
<comment type="caution">
    <text evidence="2">The sequence shown here is derived from an EMBL/GenBank/DDBJ whole genome shotgun (WGS) entry which is preliminary data.</text>
</comment>
<keyword evidence="1" id="KW-1133">Transmembrane helix</keyword>
<reference evidence="2 3" key="1">
    <citation type="submission" date="2024-05" db="EMBL/GenBank/DDBJ databases">
        <authorList>
            <person name="Wallberg A."/>
        </authorList>
    </citation>
    <scope>NUCLEOTIDE SEQUENCE [LARGE SCALE GENOMIC DNA]</scope>
</reference>
<feature type="transmembrane region" description="Helical" evidence="1">
    <location>
        <begin position="29"/>
        <end position="59"/>
    </location>
</feature>
<feature type="transmembrane region" description="Helical" evidence="1">
    <location>
        <begin position="296"/>
        <end position="315"/>
    </location>
</feature>
<feature type="transmembrane region" description="Helical" evidence="1">
    <location>
        <begin position="79"/>
        <end position="103"/>
    </location>
</feature>
<feature type="transmembrane region" description="Helical" evidence="1">
    <location>
        <begin position="195"/>
        <end position="224"/>
    </location>
</feature>
<proteinExistence type="predicted"/>
<keyword evidence="3" id="KW-1185">Reference proteome</keyword>
<keyword evidence="1" id="KW-0812">Transmembrane</keyword>
<protein>
    <recommendedName>
        <fullName evidence="4">XK-related protein</fullName>
    </recommendedName>
</protein>
<evidence type="ECO:0000313" key="2">
    <source>
        <dbReference type="EMBL" id="CAL4144093.1"/>
    </source>
</evidence>
<evidence type="ECO:0008006" key="4">
    <source>
        <dbReference type="Google" id="ProtNLM"/>
    </source>
</evidence>
<accession>A0AAV2RWE0</accession>
<gene>
    <name evidence="2" type="ORF">MNOR_LOCUS29422</name>
</gene>
<organism evidence="2 3">
    <name type="scientific">Meganyctiphanes norvegica</name>
    <name type="common">Northern krill</name>
    <name type="synonym">Thysanopoda norvegica</name>
    <dbReference type="NCBI Taxonomy" id="48144"/>
    <lineage>
        <taxon>Eukaryota</taxon>
        <taxon>Metazoa</taxon>
        <taxon>Ecdysozoa</taxon>
        <taxon>Arthropoda</taxon>
        <taxon>Crustacea</taxon>
        <taxon>Multicrustacea</taxon>
        <taxon>Malacostraca</taxon>
        <taxon>Eumalacostraca</taxon>
        <taxon>Eucarida</taxon>
        <taxon>Euphausiacea</taxon>
        <taxon>Euphausiidae</taxon>
        <taxon>Meganyctiphanes</taxon>
    </lineage>
</organism>
<dbReference type="EMBL" id="CAXKWB010034072">
    <property type="protein sequence ID" value="CAL4144093.1"/>
    <property type="molecule type" value="Genomic_DNA"/>
</dbReference>
<feature type="transmembrane region" description="Helical" evidence="1">
    <location>
        <begin position="322"/>
        <end position="341"/>
    </location>
</feature>
<keyword evidence="1" id="KW-0472">Membrane</keyword>
<evidence type="ECO:0000256" key="1">
    <source>
        <dbReference type="SAM" id="Phobius"/>
    </source>
</evidence>
<evidence type="ECO:0000313" key="3">
    <source>
        <dbReference type="Proteomes" id="UP001497623"/>
    </source>
</evidence>
<dbReference type="Proteomes" id="UP001497623">
    <property type="component" value="Unassembled WGS sequence"/>
</dbReference>
<name>A0AAV2RWE0_MEGNR</name>